<accession>R7Q583</accession>
<evidence type="ECO:0000313" key="2">
    <source>
        <dbReference type="EMBL" id="CDF32988.1"/>
    </source>
</evidence>
<dbReference type="GeneID" id="17320504"/>
<feature type="region of interest" description="Disordered" evidence="1">
    <location>
        <begin position="1"/>
        <end position="186"/>
    </location>
</feature>
<evidence type="ECO:0000313" key="3">
    <source>
        <dbReference type="Proteomes" id="UP000012073"/>
    </source>
</evidence>
<dbReference type="RefSeq" id="XP_005712791.1">
    <property type="nucleotide sequence ID" value="XM_005712734.1"/>
</dbReference>
<feature type="compositionally biased region" description="Basic and acidic residues" evidence="1">
    <location>
        <begin position="75"/>
        <end position="110"/>
    </location>
</feature>
<organism evidence="2 3">
    <name type="scientific">Chondrus crispus</name>
    <name type="common">Carrageen Irish moss</name>
    <name type="synonym">Polymorpha crispa</name>
    <dbReference type="NCBI Taxonomy" id="2769"/>
    <lineage>
        <taxon>Eukaryota</taxon>
        <taxon>Rhodophyta</taxon>
        <taxon>Florideophyceae</taxon>
        <taxon>Rhodymeniophycidae</taxon>
        <taxon>Gigartinales</taxon>
        <taxon>Gigartinaceae</taxon>
        <taxon>Chondrus</taxon>
    </lineage>
</organism>
<keyword evidence="3" id="KW-1185">Reference proteome</keyword>
<reference evidence="3" key="1">
    <citation type="journal article" date="2013" name="Proc. Natl. Acad. Sci. U.S.A.">
        <title>Genome structure and metabolic features in the red seaweed Chondrus crispus shed light on evolution of the Archaeplastida.</title>
        <authorList>
            <person name="Collen J."/>
            <person name="Porcel B."/>
            <person name="Carre W."/>
            <person name="Ball S.G."/>
            <person name="Chaparro C."/>
            <person name="Tonon T."/>
            <person name="Barbeyron T."/>
            <person name="Michel G."/>
            <person name="Noel B."/>
            <person name="Valentin K."/>
            <person name="Elias M."/>
            <person name="Artiguenave F."/>
            <person name="Arun A."/>
            <person name="Aury J.M."/>
            <person name="Barbosa-Neto J.F."/>
            <person name="Bothwell J.H."/>
            <person name="Bouget F.Y."/>
            <person name="Brillet L."/>
            <person name="Cabello-Hurtado F."/>
            <person name="Capella-Gutierrez S."/>
            <person name="Charrier B."/>
            <person name="Cladiere L."/>
            <person name="Cock J.M."/>
            <person name="Coelho S.M."/>
            <person name="Colleoni C."/>
            <person name="Czjzek M."/>
            <person name="Da Silva C."/>
            <person name="Delage L."/>
            <person name="Denoeud F."/>
            <person name="Deschamps P."/>
            <person name="Dittami S.M."/>
            <person name="Gabaldon T."/>
            <person name="Gachon C.M."/>
            <person name="Groisillier A."/>
            <person name="Herve C."/>
            <person name="Jabbari K."/>
            <person name="Katinka M."/>
            <person name="Kloareg B."/>
            <person name="Kowalczyk N."/>
            <person name="Labadie K."/>
            <person name="Leblanc C."/>
            <person name="Lopez P.J."/>
            <person name="McLachlan D.H."/>
            <person name="Meslet-Cladiere L."/>
            <person name="Moustafa A."/>
            <person name="Nehr Z."/>
            <person name="Nyvall Collen P."/>
            <person name="Panaud O."/>
            <person name="Partensky F."/>
            <person name="Poulain J."/>
            <person name="Rensing S.A."/>
            <person name="Rousvoal S."/>
            <person name="Samson G."/>
            <person name="Symeonidi A."/>
            <person name="Weissenbach J."/>
            <person name="Zambounis A."/>
            <person name="Wincker P."/>
            <person name="Boyen C."/>
        </authorList>
    </citation>
    <scope>NUCLEOTIDE SEQUENCE [LARGE SCALE GENOMIC DNA]</scope>
    <source>
        <strain evidence="3">cv. Stackhouse</strain>
    </source>
</reference>
<name>R7Q583_CHOCR</name>
<dbReference type="KEGG" id="ccp:CHC_T00001836001"/>
<feature type="compositionally biased region" description="Basic and acidic residues" evidence="1">
    <location>
        <begin position="36"/>
        <end position="47"/>
    </location>
</feature>
<dbReference type="Proteomes" id="UP000012073">
    <property type="component" value="Unassembled WGS sequence"/>
</dbReference>
<sequence>MGPKADSGAPNTTVDVPVQPIAGSQQPADEDVITPAKKDSSPQKEADGGPPEVAAADKAAGPEENIVNEQGNGMKKKEDHLTETPGKDEIDLKQGKVSDEATQKEPEKAPIAKTSGSSSAVEEVGATAVKMGNGGSASFGNAKELEAMETVGNTREKEGVPPEDTSNSKTLKSDEEQNTEMNGPAF</sequence>
<protein>
    <submittedName>
        <fullName evidence="2">Uncharacterized protein</fullName>
    </submittedName>
</protein>
<dbReference type="Gramene" id="CDF32988">
    <property type="protein sequence ID" value="CDF32988"/>
    <property type="gene ID" value="CHC_T00001836001"/>
</dbReference>
<dbReference type="EMBL" id="HG001628">
    <property type="protein sequence ID" value="CDF32988.1"/>
    <property type="molecule type" value="Genomic_DNA"/>
</dbReference>
<evidence type="ECO:0000256" key="1">
    <source>
        <dbReference type="SAM" id="MobiDB-lite"/>
    </source>
</evidence>
<dbReference type="AlphaFoldDB" id="R7Q583"/>
<gene>
    <name evidence="2" type="ORF">CHC_T00001836001</name>
</gene>
<proteinExistence type="predicted"/>